<dbReference type="AlphaFoldDB" id="A0A9Q8ZC34"/>
<dbReference type="SUPFAM" id="SSF51735">
    <property type="entry name" value="NAD(P)-binding Rossmann-fold domains"/>
    <property type="match status" value="1"/>
</dbReference>
<name>A0A9Q8ZC34_CURCL</name>
<dbReference type="VEuPathDB" id="FungiDB:yc1106_05317"/>
<dbReference type="PANTHER" id="PTHR43157:SF31">
    <property type="entry name" value="PHOSPHATIDYLINOSITOL-GLYCAN BIOSYNTHESIS CLASS F PROTEIN"/>
    <property type="match status" value="1"/>
</dbReference>
<keyword evidence="3" id="KW-1185">Reference proteome</keyword>
<evidence type="ECO:0000256" key="1">
    <source>
        <dbReference type="ARBA" id="ARBA00023002"/>
    </source>
</evidence>
<dbReference type="InterPro" id="IPR036291">
    <property type="entry name" value="NAD(P)-bd_dom_sf"/>
</dbReference>
<organism evidence="2 3">
    <name type="scientific">Curvularia clavata</name>
    <dbReference type="NCBI Taxonomy" id="95742"/>
    <lineage>
        <taxon>Eukaryota</taxon>
        <taxon>Fungi</taxon>
        <taxon>Dikarya</taxon>
        <taxon>Ascomycota</taxon>
        <taxon>Pezizomycotina</taxon>
        <taxon>Dothideomycetes</taxon>
        <taxon>Pleosporomycetidae</taxon>
        <taxon>Pleosporales</taxon>
        <taxon>Pleosporineae</taxon>
        <taxon>Pleosporaceae</taxon>
        <taxon>Curvularia</taxon>
    </lineage>
</organism>
<dbReference type="EMBL" id="CP089277">
    <property type="protein sequence ID" value="USP78043.1"/>
    <property type="molecule type" value="Genomic_DNA"/>
</dbReference>
<dbReference type="Gene3D" id="3.40.50.720">
    <property type="entry name" value="NAD(P)-binding Rossmann-like Domain"/>
    <property type="match status" value="1"/>
</dbReference>
<proteinExistence type="predicted"/>
<dbReference type="PANTHER" id="PTHR43157">
    <property type="entry name" value="PHOSPHATIDYLINOSITOL-GLYCAN BIOSYNTHESIS CLASS F PROTEIN-RELATED"/>
    <property type="match status" value="1"/>
</dbReference>
<dbReference type="Proteomes" id="UP001056012">
    <property type="component" value="Chromosome 4"/>
</dbReference>
<evidence type="ECO:0000313" key="2">
    <source>
        <dbReference type="EMBL" id="USP78043.1"/>
    </source>
</evidence>
<dbReference type="GO" id="GO:0016491">
    <property type="term" value="F:oxidoreductase activity"/>
    <property type="evidence" value="ECO:0007669"/>
    <property type="project" value="UniProtKB-KW"/>
</dbReference>
<dbReference type="PRINTS" id="PR00081">
    <property type="entry name" value="GDHRDH"/>
</dbReference>
<reference evidence="2" key="1">
    <citation type="submission" date="2021-12" db="EMBL/GenBank/DDBJ databases">
        <title>Curvularia clavata genome.</title>
        <authorList>
            <person name="Cao Y."/>
        </authorList>
    </citation>
    <scope>NUCLEOTIDE SEQUENCE</scope>
    <source>
        <strain evidence="2">Yc1106</strain>
    </source>
</reference>
<dbReference type="Pfam" id="PF00106">
    <property type="entry name" value="adh_short"/>
    <property type="match status" value="1"/>
</dbReference>
<dbReference type="OrthoDB" id="542013at2759"/>
<evidence type="ECO:0000313" key="3">
    <source>
        <dbReference type="Proteomes" id="UP001056012"/>
    </source>
</evidence>
<keyword evidence="1" id="KW-0560">Oxidoreductase</keyword>
<gene>
    <name evidence="2" type="ORF">yc1106_05317</name>
</gene>
<protein>
    <submittedName>
        <fullName evidence="2">Uncharacterized protein</fullName>
    </submittedName>
</protein>
<sequence>MSTNYQFDVTPEEQASIARFFYNQVTITPAEVRDVDLHGRTAIVTGANSGVGFASSRQLLDLGLSKLILAVRSEEKGKAALARLSEGRALDANAIEIWLIDFSDYSSVVSFAERTKSLDRLDIVILSVGILPASRIFNERTKHDEMIQINYLSTALLVILLLPVCKAKKNNQPARITLVSSEVSAWTSFKERNERPLLPSFDKPGNISLLDRMMVSKLLGQLFLAKLAKLVPTTVAIINAASPAGLHDTEFGKENSKGVIAAIGNSVLRRIYYSSAVGSRIVVDAAVKHGEESHGEFFSFQKMVPMAPLVYSSEGQVIIDQLWKETVVELSFAQVDKIIKDISA</sequence>
<accession>A0A9Q8ZC34</accession>
<dbReference type="InterPro" id="IPR002347">
    <property type="entry name" value="SDR_fam"/>
</dbReference>